<evidence type="ECO:0000313" key="1">
    <source>
        <dbReference type="EMBL" id="POW04074.1"/>
    </source>
</evidence>
<comment type="caution">
    <text evidence="1">The sequence shown here is derived from an EMBL/GenBank/DDBJ whole genome shotgun (WGS) entry which is preliminary data.</text>
</comment>
<name>A0A2S4V3H6_9BASI</name>
<protein>
    <submittedName>
        <fullName evidence="1">Uncharacterized protein</fullName>
    </submittedName>
</protein>
<organism evidence="1 2">
    <name type="scientific">Puccinia striiformis</name>
    <dbReference type="NCBI Taxonomy" id="27350"/>
    <lineage>
        <taxon>Eukaryota</taxon>
        <taxon>Fungi</taxon>
        <taxon>Dikarya</taxon>
        <taxon>Basidiomycota</taxon>
        <taxon>Pucciniomycotina</taxon>
        <taxon>Pucciniomycetes</taxon>
        <taxon>Pucciniales</taxon>
        <taxon>Pucciniaceae</taxon>
        <taxon>Puccinia</taxon>
    </lineage>
</organism>
<keyword evidence="2" id="KW-1185">Reference proteome</keyword>
<dbReference type="AlphaFoldDB" id="A0A2S4V3H6"/>
<gene>
    <name evidence="1" type="ORF">PSTT_10658</name>
</gene>
<dbReference type="Proteomes" id="UP000239156">
    <property type="component" value="Unassembled WGS sequence"/>
</dbReference>
<proteinExistence type="predicted"/>
<dbReference type="VEuPathDB" id="FungiDB:PSTT_10658"/>
<dbReference type="EMBL" id="PKSL01000116">
    <property type="protein sequence ID" value="POW04074.1"/>
    <property type="molecule type" value="Genomic_DNA"/>
</dbReference>
<sequence length="85" mass="9335">MINVAAQADVENALKAIYACSGSSGITTVKSVGGSNIQVMKEQQQSDCLYIFFIVISPPPKTTVEQPEMTRCYEQLSVNKDDFKK</sequence>
<evidence type="ECO:0000313" key="2">
    <source>
        <dbReference type="Proteomes" id="UP000239156"/>
    </source>
</evidence>
<reference evidence="1" key="1">
    <citation type="submission" date="2017-12" db="EMBL/GenBank/DDBJ databases">
        <title>Gene loss provides genomic basis for host adaptation in cereal stripe rust fungi.</title>
        <authorList>
            <person name="Xia C."/>
        </authorList>
    </citation>
    <scope>NUCLEOTIDE SEQUENCE [LARGE SCALE GENOMIC DNA]</scope>
    <source>
        <strain evidence="1">93-210</strain>
    </source>
</reference>
<accession>A0A2S4V3H6</accession>